<dbReference type="SMART" id="SM00635">
    <property type="entry name" value="BID_2"/>
    <property type="match status" value="2"/>
</dbReference>
<evidence type="ECO:0000259" key="2">
    <source>
        <dbReference type="PROSITE" id="PS51272"/>
    </source>
</evidence>
<evidence type="ECO:0000313" key="3">
    <source>
        <dbReference type="EMBL" id="KEO81883.1"/>
    </source>
</evidence>
<reference evidence="3 4" key="1">
    <citation type="journal article" date="2013" name="Int. J. Syst. Evol. Microbiol.">
        <title>Tumebacillus flagellatus sp. nov., an alpha-amylase/pullulanase-producing bacterium isolated from cassava wastewater.</title>
        <authorList>
            <person name="Wang Q."/>
            <person name="Xie N."/>
            <person name="Qin Y."/>
            <person name="Shen N."/>
            <person name="Zhu J."/>
            <person name="Mi H."/>
            <person name="Huang R."/>
        </authorList>
    </citation>
    <scope>NUCLEOTIDE SEQUENCE [LARGE SCALE GENOMIC DNA]</scope>
    <source>
        <strain evidence="3 4">GST4</strain>
    </source>
</reference>
<dbReference type="AlphaFoldDB" id="A0A074LPU5"/>
<dbReference type="InterPro" id="IPR001119">
    <property type="entry name" value="SLH_dom"/>
</dbReference>
<dbReference type="RefSeq" id="WP_038091999.1">
    <property type="nucleotide sequence ID" value="NZ_JMIR01000031.1"/>
</dbReference>
<dbReference type="Pfam" id="PF00395">
    <property type="entry name" value="SLH"/>
    <property type="match status" value="3"/>
</dbReference>
<dbReference type="OrthoDB" id="57539at2"/>
<dbReference type="InterPro" id="IPR013783">
    <property type="entry name" value="Ig-like_fold"/>
</dbReference>
<dbReference type="InterPro" id="IPR006644">
    <property type="entry name" value="Cadg"/>
</dbReference>
<feature type="signal peptide" evidence="1">
    <location>
        <begin position="1"/>
        <end position="30"/>
    </location>
</feature>
<dbReference type="EMBL" id="JMIR01000031">
    <property type="protein sequence ID" value="KEO81883.1"/>
    <property type="molecule type" value="Genomic_DNA"/>
</dbReference>
<sequence>MKQQVRNWMIATLALSTVLTPNLFQSSAYAAGEGTVKQSNSSVAPFSDLNGVSPEQMNKILQALQAGLLKGDAAGTFRPADTLTREEMAVLLTQSLQLPMGQAATTFSDVLPNGWASRYIEAVRKAGLMVGDGDGAFRPEAPVTREEMAALLMRAAQFPLAEGTESSAVSDWNTVSQWAKPFVNTALKTGSLKTTGSNFHPQSPVSRQEIAEMLLDTFFPTDRPALLQEVEDGKVKINGISYRLSDSVKGLLQPANRAALQGASIQFSATDRTVQSITKLELHASGQAPADKAPEFSGNLVLDGHGATLDGDLVLSGNYLSVQNLNVKKDFRITPELANDFSARQLNVLGKTLIQGGDEDTVAFADSKLQDVEVSKPDVHLVAQENSSLQNLTVSANATLESDDSSLLQKVTVADGAQEVKLQGTMQDVVVNSTQPTTLTGNASISNVVVNTAAPLKLNGTGSVANLQVNNPGAQVKVASTLTVSNVAYAAGVPTNTVAGVTDPSTPTTPDPDPNTAPILVTPFSDQAMTAGDSVMSVNVLGHFTDAEQSVLKYTVSTSNRLICKATLSGNNIQLTPMSRGTVTIYVTADDLHGEQTSTSFNVTVNDPPRSSGIPDQTVTLGSGDLTLSLNSFITDADNDPLAYEVSVADPNIASYSLNSDQLVLKPLGVGSTTVTVKATDGRGGTLTKSFQLNVGAQPNQNPVVDQTPSDQTITLGSADYTLDAATLFSDPDHDTLTYDAVSLDPSIATVTRNGSQITVHAVAEGATKIQLKAMDGNGGEVTTEFNVTVKPVPSQNNHDPQAVATIYEQVLTAGVTNARSYDLSQLFEDQDGDALTFTAVPQTPGIVNADVSGAAITLSAGSTAGSTTVVITADDGKGGTATYNLIVHNAPLVPGGQLNIHTKQGVNDDITVDLSKFFPGQTSFQVYSGTPDSTFTGPTPLSGNTWKWNGDTLLDYWVIGADGTAVVLHVSADPQGAEDLYFSQYMDMGNGRTALQLYFNPVGDTSQTVSGYSLEVHQHNLKTNQETFYTRAMLPLWKGMPYLFIDRTFYDLFDIAPVQYFNDELILSDPGNSYVTGFVLKKNGVTIDVLGNPNSSAQFMPDGGTFIRKKGIRAGSSTFSLYGEWNSYPVGTLQYLGTHTP</sequence>
<dbReference type="Proteomes" id="UP000027931">
    <property type="component" value="Unassembled WGS sequence"/>
</dbReference>
<evidence type="ECO:0000313" key="4">
    <source>
        <dbReference type="Proteomes" id="UP000027931"/>
    </source>
</evidence>
<dbReference type="InterPro" id="IPR003343">
    <property type="entry name" value="Big_2"/>
</dbReference>
<dbReference type="Gene3D" id="2.60.40.10">
    <property type="entry name" value="Immunoglobulins"/>
    <property type="match status" value="3"/>
</dbReference>
<dbReference type="GO" id="GO:0016020">
    <property type="term" value="C:membrane"/>
    <property type="evidence" value="ECO:0007669"/>
    <property type="project" value="InterPro"/>
</dbReference>
<dbReference type="SMART" id="SM00736">
    <property type="entry name" value="CADG"/>
    <property type="match status" value="2"/>
</dbReference>
<organism evidence="3 4">
    <name type="scientific">Tumebacillus flagellatus</name>
    <dbReference type="NCBI Taxonomy" id="1157490"/>
    <lineage>
        <taxon>Bacteria</taxon>
        <taxon>Bacillati</taxon>
        <taxon>Bacillota</taxon>
        <taxon>Bacilli</taxon>
        <taxon>Bacillales</taxon>
        <taxon>Alicyclobacillaceae</taxon>
        <taxon>Tumebacillus</taxon>
    </lineage>
</organism>
<protein>
    <recommendedName>
        <fullName evidence="2">SLH domain-containing protein</fullName>
    </recommendedName>
</protein>
<keyword evidence="4" id="KW-1185">Reference proteome</keyword>
<dbReference type="eggNOG" id="COG4193">
    <property type="taxonomic scope" value="Bacteria"/>
</dbReference>
<feature type="chain" id="PRO_5001696348" description="SLH domain-containing protein" evidence="1">
    <location>
        <begin position="31"/>
        <end position="1142"/>
    </location>
</feature>
<evidence type="ECO:0000256" key="1">
    <source>
        <dbReference type="SAM" id="SignalP"/>
    </source>
</evidence>
<feature type="domain" description="SLH" evidence="2">
    <location>
        <begin position="43"/>
        <end position="101"/>
    </location>
</feature>
<comment type="caution">
    <text evidence="3">The sequence shown here is derived from an EMBL/GenBank/DDBJ whole genome shotgun (WGS) entry which is preliminary data.</text>
</comment>
<name>A0A074LPU5_9BACL</name>
<accession>A0A074LPU5</accession>
<keyword evidence="1" id="KW-0732">Signal</keyword>
<feature type="domain" description="SLH" evidence="2">
    <location>
        <begin position="103"/>
        <end position="166"/>
    </location>
</feature>
<proteinExistence type="predicted"/>
<dbReference type="STRING" id="1157490.EL26_18775"/>
<gene>
    <name evidence="3" type="ORF">EL26_18775</name>
</gene>
<dbReference type="PROSITE" id="PS51272">
    <property type="entry name" value="SLH"/>
    <property type="match status" value="2"/>
</dbReference>
<dbReference type="eggNOG" id="COG5276">
    <property type="taxonomic scope" value="Bacteria"/>
</dbReference>